<keyword evidence="8 16" id="KW-0418">Kinase</keyword>
<evidence type="ECO:0000256" key="6">
    <source>
        <dbReference type="ARBA" id="ARBA00022679"/>
    </source>
</evidence>
<dbReference type="PANTHER" id="PTHR45528:SF1">
    <property type="entry name" value="SENSOR HISTIDINE KINASE CPXA"/>
    <property type="match status" value="1"/>
</dbReference>
<organism evidence="16 17">
    <name type="scientific">Enterococcus alishanensis</name>
    <dbReference type="NCBI Taxonomy" id="1303817"/>
    <lineage>
        <taxon>Bacteria</taxon>
        <taxon>Bacillati</taxon>
        <taxon>Bacillota</taxon>
        <taxon>Bacilli</taxon>
        <taxon>Lactobacillales</taxon>
        <taxon>Enterococcaceae</taxon>
        <taxon>Enterococcus</taxon>
    </lineage>
</organism>
<evidence type="ECO:0000256" key="8">
    <source>
        <dbReference type="ARBA" id="ARBA00022777"/>
    </source>
</evidence>
<evidence type="ECO:0000256" key="11">
    <source>
        <dbReference type="ARBA" id="ARBA00023136"/>
    </source>
</evidence>
<keyword evidence="13" id="KW-1133">Transmembrane helix</keyword>
<dbReference type="PANTHER" id="PTHR45528">
    <property type="entry name" value="SENSOR HISTIDINE KINASE CPXA"/>
    <property type="match status" value="1"/>
</dbReference>
<evidence type="ECO:0000313" key="17">
    <source>
        <dbReference type="Proteomes" id="UP000774130"/>
    </source>
</evidence>
<proteinExistence type="predicted"/>
<dbReference type="PROSITE" id="PS50885">
    <property type="entry name" value="HAMP"/>
    <property type="match status" value="1"/>
</dbReference>
<evidence type="ECO:0000256" key="12">
    <source>
        <dbReference type="SAM" id="Coils"/>
    </source>
</evidence>
<dbReference type="PROSITE" id="PS50109">
    <property type="entry name" value="HIS_KIN"/>
    <property type="match status" value="1"/>
</dbReference>
<dbReference type="CDD" id="cd06225">
    <property type="entry name" value="HAMP"/>
    <property type="match status" value="1"/>
</dbReference>
<dbReference type="InterPro" id="IPR003594">
    <property type="entry name" value="HATPase_dom"/>
</dbReference>
<keyword evidence="7" id="KW-0547">Nucleotide-binding</keyword>
<evidence type="ECO:0000256" key="2">
    <source>
        <dbReference type="ARBA" id="ARBA00004651"/>
    </source>
</evidence>
<dbReference type="InterPro" id="IPR050398">
    <property type="entry name" value="HssS/ArlS-like"/>
</dbReference>
<comment type="catalytic activity">
    <reaction evidence="1">
        <text>ATP + protein L-histidine = ADP + protein N-phospho-L-histidine.</text>
        <dbReference type="EC" id="2.7.13.3"/>
    </reaction>
</comment>
<dbReference type="EMBL" id="JAHUZB010000012">
    <property type="protein sequence ID" value="MBV7392435.1"/>
    <property type="molecule type" value="Genomic_DNA"/>
</dbReference>
<keyword evidence="9" id="KW-0067">ATP-binding</keyword>
<evidence type="ECO:0000259" key="14">
    <source>
        <dbReference type="PROSITE" id="PS50109"/>
    </source>
</evidence>
<feature type="domain" description="HAMP" evidence="15">
    <location>
        <begin position="199"/>
        <end position="251"/>
    </location>
</feature>
<dbReference type="InterPro" id="IPR005467">
    <property type="entry name" value="His_kinase_dom"/>
</dbReference>
<protein>
    <recommendedName>
        <fullName evidence="3">histidine kinase</fullName>
        <ecNumber evidence="3">2.7.13.3</ecNumber>
    </recommendedName>
</protein>
<dbReference type="InterPro" id="IPR003661">
    <property type="entry name" value="HisK_dim/P_dom"/>
</dbReference>
<evidence type="ECO:0000259" key="15">
    <source>
        <dbReference type="PROSITE" id="PS50885"/>
    </source>
</evidence>
<keyword evidence="12" id="KW-0175">Coiled coil</keyword>
<dbReference type="RefSeq" id="WP_218327648.1">
    <property type="nucleotide sequence ID" value="NZ_JAHUZB010000012.1"/>
</dbReference>
<keyword evidence="4" id="KW-1003">Cell membrane</keyword>
<evidence type="ECO:0000256" key="9">
    <source>
        <dbReference type="ARBA" id="ARBA00022840"/>
    </source>
</evidence>
<evidence type="ECO:0000256" key="10">
    <source>
        <dbReference type="ARBA" id="ARBA00023012"/>
    </source>
</evidence>
<feature type="transmembrane region" description="Helical" evidence="13">
    <location>
        <begin position="179"/>
        <end position="198"/>
    </location>
</feature>
<evidence type="ECO:0000313" key="16">
    <source>
        <dbReference type="EMBL" id="MBV7392435.1"/>
    </source>
</evidence>
<evidence type="ECO:0000256" key="4">
    <source>
        <dbReference type="ARBA" id="ARBA00022475"/>
    </source>
</evidence>
<gene>
    <name evidence="16" type="ORF">KUA55_17400</name>
</gene>
<feature type="domain" description="Histidine kinase" evidence="14">
    <location>
        <begin position="266"/>
        <end position="482"/>
    </location>
</feature>
<name>A0ABS6THN4_9ENTE</name>
<keyword evidence="10" id="KW-0902">Two-component regulatory system</keyword>
<dbReference type="Proteomes" id="UP000774130">
    <property type="component" value="Unassembled WGS sequence"/>
</dbReference>
<dbReference type="Pfam" id="PF00512">
    <property type="entry name" value="HisKA"/>
    <property type="match status" value="1"/>
</dbReference>
<evidence type="ECO:0000256" key="3">
    <source>
        <dbReference type="ARBA" id="ARBA00012438"/>
    </source>
</evidence>
<dbReference type="GO" id="GO:0016301">
    <property type="term" value="F:kinase activity"/>
    <property type="evidence" value="ECO:0007669"/>
    <property type="project" value="UniProtKB-KW"/>
</dbReference>
<keyword evidence="17" id="KW-1185">Reference proteome</keyword>
<dbReference type="SMART" id="SM00387">
    <property type="entry name" value="HATPase_c"/>
    <property type="match status" value="1"/>
</dbReference>
<sequence>MKYLYQQLLAFAGVILLMVITLGFSFTQFTRQTLEQDNYNQLARYAEAVDQMSRKLSEESQFSSLTDDEQFLAALSLTEQTLDQEGVSLVFYDTNGKIKYPLSSSTISDKLISSKQWQALKNGESQKMTTENNEYGESQTTSYAMVSFNKKGSGFYGVLVISQPATNVENSINAIRSNLFKGFIIASILAIIVSYFFATRQLKRIKSIRSATDEIAKGNFDIQIPDHGKDEFDDLASDFNSMTESLKESNEEIERQEERRRQFMADASHEMRTPLTTINGLLEGLQYDAIPEDQKAKAISLMQNETARLIRLVNENLDYEKIRTNQISIIIKKFDATETLSTLVTQLEQKAAAAGDQLILETQEPVTIYADYDRFVQVMVNIMQNAIQFTQDGEIRVSVFKKDKQTIVKIADTGIGMNEEQVKNIWDRYYKVDPSRKNTKYGESGLGLSIVQELVRLHNGTVDVESTLNEGTTFTISFPDEEINND</sequence>
<evidence type="ECO:0000256" key="5">
    <source>
        <dbReference type="ARBA" id="ARBA00022553"/>
    </source>
</evidence>
<dbReference type="InterPro" id="IPR003660">
    <property type="entry name" value="HAMP_dom"/>
</dbReference>
<reference evidence="16 17" key="1">
    <citation type="submission" date="2021-06" db="EMBL/GenBank/DDBJ databases">
        <title>Enterococcus alishanensis sp. nov., a novel lactic acid bacterium isolated from fresh coffee beans.</title>
        <authorList>
            <person name="Chen Y.-S."/>
        </authorList>
    </citation>
    <scope>NUCLEOTIDE SEQUENCE [LARGE SCALE GENOMIC DNA]</scope>
    <source>
        <strain evidence="16 17">ALS3</strain>
    </source>
</reference>
<keyword evidence="11 13" id="KW-0472">Membrane</keyword>
<evidence type="ECO:0000256" key="7">
    <source>
        <dbReference type="ARBA" id="ARBA00022741"/>
    </source>
</evidence>
<evidence type="ECO:0000256" key="1">
    <source>
        <dbReference type="ARBA" id="ARBA00000085"/>
    </source>
</evidence>
<dbReference type="Pfam" id="PF00672">
    <property type="entry name" value="HAMP"/>
    <property type="match status" value="1"/>
</dbReference>
<dbReference type="EC" id="2.7.13.3" evidence="3"/>
<dbReference type="SMART" id="SM00388">
    <property type="entry name" value="HisKA"/>
    <property type="match status" value="1"/>
</dbReference>
<dbReference type="SMART" id="SM00304">
    <property type="entry name" value="HAMP"/>
    <property type="match status" value="1"/>
</dbReference>
<accession>A0ABS6THN4</accession>
<evidence type="ECO:0000256" key="13">
    <source>
        <dbReference type="SAM" id="Phobius"/>
    </source>
</evidence>
<comment type="subcellular location">
    <subcellularLocation>
        <location evidence="2">Cell membrane</location>
        <topology evidence="2">Multi-pass membrane protein</topology>
    </subcellularLocation>
</comment>
<dbReference type="Pfam" id="PF02518">
    <property type="entry name" value="HATPase_c"/>
    <property type="match status" value="1"/>
</dbReference>
<keyword evidence="6" id="KW-0808">Transferase</keyword>
<dbReference type="CDD" id="cd00082">
    <property type="entry name" value="HisKA"/>
    <property type="match status" value="1"/>
</dbReference>
<feature type="coiled-coil region" evidence="12">
    <location>
        <begin position="239"/>
        <end position="266"/>
    </location>
</feature>
<keyword evidence="13" id="KW-0812">Transmembrane</keyword>
<comment type="caution">
    <text evidence="16">The sequence shown here is derived from an EMBL/GenBank/DDBJ whole genome shotgun (WGS) entry which is preliminary data.</text>
</comment>
<keyword evidence="5" id="KW-0597">Phosphoprotein</keyword>